<feature type="transmembrane region" description="Helical" evidence="11">
    <location>
        <begin position="121"/>
        <end position="140"/>
    </location>
</feature>
<feature type="compositionally biased region" description="Polar residues" evidence="10">
    <location>
        <begin position="682"/>
        <end position="691"/>
    </location>
</feature>
<evidence type="ECO:0000313" key="13">
    <source>
        <dbReference type="EMBL" id="PRQ49288.1"/>
    </source>
</evidence>
<keyword evidence="3" id="KW-0813">Transport</keyword>
<dbReference type="SUPFAM" id="SSF51206">
    <property type="entry name" value="cAMP-binding domain-like"/>
    <property type="match status" value="1"/>
</dbReference>
<dbReference type="Gene3D" id="2.60.120.10">
    <property type="entry name" value="Jelly Rolls"/>
    <property type="match status" value="1"/>
</dbReference>
<dbReference type="SUPFAM" id="SSF81324">
    <property type="entry name" value="Voltage-gated potassium channels"/>
    <property type="match status" value="1"/>
</dbReference>
<dbReference type="InterPro" id="IPR018490">
    <property type="entry name" value="cNMP-bd_dom_sf"/>
</dbReference>
<keyword evidence="4 11" id="KW-0812">Transmembrane</keyword>
<dbReference type="Gene3D" id="1.10.287.70">
    <property type="match status" value="1"/>
</dbReference>
<evidence type="ECO:0000256" key="3">
    <source>
        <dbReference type="ARBA" id="ARBA00022448"/>
    </source>
</evidence>
<dbReference type="EMBL" id="PDCK01000040">
    <property type="protein sequence ID" value="PRQ49288.1"/>
    <property type="molecule type" value="Genomic_DNA"/>
</dbReference>
<dbReference type="PROSITE" id="PS50042">
    <property type="entry name" value="CNMP_BINDING_3"/>
    <property type="match status" value="1"/>
</dbReference>
<dbReference type="OrthoDB" id="1163336at2759"/>
<dbReference type="Pfam" id="PF00520">
    <property type="entry name" value="Ion_trans"/>
    <property type="match status" value="1"/>
</dbReference>
<evidence type="ECO:0000256" key="9">
    <source>
        <dbReference type="ARBA" id="ARBA00023303"/>
    </source>
</evidence>
<feature type="transmembrane region" description="Helical" evidence="11">
    <location>
        <begin position="384"/>
        <end position="409"/>
    </location>
</feature>
<feature type="compositionally biased region" description="Basic and acidic residues" evidence="10">
    <location>
        <begin position="11"/>
        <end position="28"/>
    </location>
</feature>
<evidence type="ECO:0000256" key="6">
    <source>
        <dbReference type="ARBA" id="ARBA00023065"/>
    </source>
</evidence>
<evidence type="ECO:0000256" key="4">
    <source>
        <dbReference type="ARBA" id="ARBA00022692"/>
    </source>
</evidence>
<keyword evidence="14" id="KW-1185">Reference proteome</keyword>
<evidence type="ECO:0000256" key="5">
    <source>
        <dbReference type="ARBA" id="ARBA00022989"/>
    </source>
</evidence>
<comment type="caution">
    <text evidence="13">The sequence shown here is derived from an EMBL/GenBank/DDBJ whole genome shotgun (WGS) entry which is preliminary data.</text>
</comment>
<proteinExistence type="inferred from homology"/>
<feature type="domain" description="Cyclic nucleotide-binding" evidence="12">
    <location>
        <begin position="505"/>
        <end position="588"/>
    </location>
</feature>
<keyword evidence="8" id="KW-1071">Ligand-gated ion channel</keyword>
<evidence type="ECO:0000256" key="8">
    <source>
        <dbReference type="ARBA" id="ARBA00023286"/>
    </source>
</evidence>
<comment type="similarity">
    <text evidence="2">Belongs to the cyclic nucleotide-gated cation channel (TC 1.A.1.5) family.</text>
</comment>
<dbReference type="InterPro" id="IPR005821">
    <property type="entry name" value="Ion_trans_dom"/>
</dbReference>
<feature type="region of interest" description="Disordered" evidence="10">
    <location>
        <begin position="1"/>
        <end position="49"/>
    </location>
</feature>
<feature type="transmembrane region" description="Helical" evidence="11">
    <location>
        <begin position="185"/>
        <end position="204"/>
    </location>
</feature>
<accession>A0A2P6RS78</accession>
<evidence type="ECO:0000256" key="7">
    <source>
        <dbReference type="ARBA" id="ARBA00023136"/>
    </source>
</evidence>
<evidence type="ECO:0000256" key="2">
    <source>
        <dbReference type="ARBA" id="ARBA00010486"/>
    </source>
</evidence>
<sequence>MKTKTIIMMENKQDPAQHSHTQGDSDQKKKSHTQGDAANPSGGKDKNSSCVIANERTHEQHLQTNEQNKKLLQKLRGTSWDTILVISCVIAVSVDPLFFYLPIINEEIKCLGVDKNLRTAALLLRAITDIAFVLNIFYQIKDVIENVQSRAKSINSNSKNNGEGKQVPQSKQDARIRFAKIARKMPWLSITIDILAVLPIPQVLVAGFFKMRSSKYLGRGKIINVFLIAQYLPRIYRMHHSSMKLKQKKGPWIRGALYFFLYILASHVLGAFWYFFSIQRETSCWHRACMNHSTSECNFYCNEDISFRNMTFISSLDEFCLVDVPANVTAPFDFGIFLDSLKSGNIGQINFAKKFFYSFWWGLRNLSNFGTNLETSTYVLENCFAILISIVGLLLFLYLIGNVQTFISLETEKSEERRKKLRSTEMDIEVWMERNGLNKEIKNEINKIVKKKSEKIKDADMENVFYILPKATRISLKRALCMEILKKVPLRLKAMEKKPDQENKETIQEKVLTSICDSLKPVMYPDNSFVFRMGEPLDRMLLITEGLVWAYNTTSSSISQGGEAGIGAICLGKGAYYGDELVSWASARLLDSLENVPMLKANVKCHTKIEGFVLTAKDLNAIVHKYKFFWDFSDSQIRKLAAIQTIQKAARQLTLRSKKDKKKVLQPDSPPDSLVVDVPSEDATTASSQVP</sequence>
<dbReference type="STRING" id="74649.A0A2P6RS78"/>
<evidence type="ECO:0000313" key="14">
    <source>
        <dbReference type="Proteomes" id="UP000238479"/>
    </source>
</evidence>
<dbReference type="CDD" id="cd00038">
    <property type="entry name" value="CAP_ED"/>
    <property type="match status" value="1"/>
</dbReference>
<dbReference type="InterPro" id="IPR000595">
    <property type="entry name" value="cNMP-bd_dom"/>
</dbReference>
<reference evidence="13 14" key="1">
    <citation type="journal article" date="2018" name="Nat. Genet.">
        <title>The Rosa genome provides new insights in the design of modern roses.</title>
        <authorList>
            <person name="Bendahmane M."/>
        </authorList>
    </citation>
    <scope>NUCLEOTIDE SEQUENCE [LARGE SCALE GENOMIC DNA]</scope>
    <source>
        <strain evidence="14">cv. Old Blush</strain>
    </source>
</reference>
<comment type="subcellular location">
    <subcellularLocation>
        <location evidence="1">Membrane</location>
        <topology evidence="1">Multi-pass membrane protein</topology>
    </subcellularLocation>
</comment>
<feature type="transmembrane region" description="Helical" evidence="11">
    <location>
        <begin position="79"/>
        <end position="101"/>
    </location>
</feature>
<dbReference type="AlphaFoldDB" id="A0A2P6RS78"/>
<name>A0A2P6RS78_ROSCH</name>
<evidence type="ECO:0000256" key="10">
    <source>
        <dbReference type="SAM" id="MobiDB-lite"/>
    </source>
</evidence>
<dbReference type="PANTHER" id="PTHR45651">
    <property type="entry name" value="CYCLIC NUCLEOTIDE-GATED ION CHANNEL 15-RELATED-RELATED"/>
    <property type="match status" value="1"/>
</dbReference>
<dbReference type="Proteomes" id="UP000238479">
    <property type="component" value="Chromosome 2"/>
</dbReference>
<evidence type="ECO:0000256" key="11">
    <source>
        <dbReference type="SAM" id="Phobius"/>
    </source>
</evidence>
<dbReference type="GO" id="GO:0005216">
    <property type="term" value="F:monoatomic ion channel activity"/>
    <property type="evidence" value="ECO:0007669"/>
    <property type="project" value="InterPro"/>
</dbReference>
<feature type="region of interest" description="Disordered" evidence="10">
    <location>
        <begin position="657"/>
        <end position="691"/>
    </location>
</feature>
<keyword evidence="6" id="KW-0406">Ion transport</keyword>
<organism evidence="13 14">
    <name type="scientific">Rosa chinensis</name>
    <name type="common">China rose</name>
    <dbReference type="NCBI Taxonomy" id="74649"/>
    <lineage>
        <taxon>Eukaryota</taxon>
        <taxon>Viridiplantae</taxon>
        <taxon>Streptophyta</taxon>
        <taxon>Embryophyta</taxon>
        <taxon>Tracheophyta</taxon>
        <taxon>Spermatophyta</taxon>
        <taxon>Magnoliopsida</taxon>
        <taxon>eudicotyledons</taxon>
        <taxon>Gunneridae</taxon>
        <taxon>Pentapetalae</taxon>
        <taxon>rosids</taxon>
        <taxon>fabids</taxon>
        <taxon>Rosales</taxon>
        <taxon>Rosaceae</taxon>
        <taxon>Rosoideae</taxon>
        <taxon>Rosoideae incertae sedis</taxon>
        <taxon>Rosa</taxon>
    </lineage>
</organism>
<gene>
    <name evidence="13" type="ORF">RchiOBHm_Chr2g0120231</name>
</gene>
<protein>
    <submittedName>
        <fullName evidence="13">Putative potassium channel, voltage-dependent, ELK</fullName>
    </submittedName>
</protein>
<keyword evidence="5 11" id="KW-1133">Transmembrane helix</keyword>
<evidence type="ECO:0000256" key="1">
    <source>
        <dbReference type="ARBA" id="ARBA00004141"/>
    </source>
</evidence>
<dbReference type="GO" id="GO:0016020">
    <property type="term" value="C:membrane"/>
    <property type="evidence" value="ECO:0007669"/>
    <property type="project" value="UniProtKB-SubCell"/>
</dbReference>
<feature type="transmembrane region" description="Helical" evidence="11">
    <location>
        <begin position="257"/>
        <end position="276"/>
    </location>
</feature>
<keyword evidence="7 11" id="KW-0472">Membrane</keyword>
<keyword evidence="9 13" id="KW-0407">Ion channel</keyword>
<dbReference type="PANTHER" id="PTHR45651:SF68">
    <property type="entry name" value="ION TRANSPORT DOMAIN-CONTAINING PROTEIN"/>
    <property type="match status" value="1"/>
</dbReference>
<dbReference type="InterPro" id="IPR014710">
    <property type="entry name" value="RmlC-like_jellyroll"/>
</dbReference>
<evidence type="ECO:0000259" key="12">
    <source>
        <dbReference type="PROSITE" id="PS50042"/>
    </source>
</evidence>
<dbReference type="Gramene" id="PRQ49288">
    <property type="protein sequence ID" value="PRQ49288"/>
    <property type="gene ID" value="RchiOBHm_Chr2g0120231"/>
</dbReference>